<comment type="function">
    <text evidence="2">Involved in bacillithiol (BSH) biosynthesis. May catalyze the last step of the pathway, the addition of cysteine to glucosamine malate (GlcN-Mal) to generate BSH.</text>
</comment>
<dbReference type="Proteomes" id="UP001597040">
    <property type="component" value="Unassembled WGS sequence"/>
</dbReference>
<dbReference type="InterPro" id="IPR055398">
    <property type="entry name" value="Rossmann-like_BshC"/>
</dbReference>
<organism evidence="5 6">
    <name type="scientific">Virgibacillus byunsanensis</name>
    <dbReference type="NCBI Taxonomy" id="570945"/>
    <lineage>
        <taxon>Bacteria</taxon>
        <taxon>Bacillati</taxon>
        <taxon>Bacillota</taxon>
        <taxon>Bacilli</taxon>
        <taxon>Bacillales</taxon>
        <taxon>Bacillaceae</taxon>
        <taxon>Virgibacillus</taxon>
    </lineage>
</organism>
<evidence type="ECO:0000313" key="5">
    <source>
        <dbReference type="EMBL" id="MFD1038772.1"/>
    </source>
</evidence>
<dbReference type="RefSeq" id="WP_390362069.1">
    <property type="nucleotide sequence ID" value="NZ_JBHTKJ010000024.1"/>
</dbReference>
<comment type="caution">
    <text evidence="5">The sequence shown here is derived from an EMBL/GenBank/DDBJ whole genome shotgun (WGS) entry which is preliminary data.</text>
</comment>
<dbReference type="Pfam" id="PF24850">
    <property type="entry name" value="CC_BshC"/>
    <property type="match status" value="1"/>
</dbReference>
<evidence type="ECO:0000313" key="6">
    <source>
        <dbReference type="Proteomes" id="UP001597040"/>
    </source>
</evidence>
<sequence length="541" mass="62906">MRINPIPLQNQSQFINSYRNSEMNIMKYFEYNPNYESTYQKRVEDLKERSFDRKQLTNVLYNLNQKWDAPESTYRNINRLKDENSVVVIGGQQAGLLSGPMYTINKIISIIQFAKQQEAKLQVPVLPVFWIAGEDHDFDEINHIYFPEKSTMKKYKLLQRVPAKQSVSATKVDTTYANQWLNRLFEQLNETQYTKDLYGTINSCLEQSSTYVDFFARVIHQLFKDEGIILIDSDHPNVRQLESDYFVNMIENQPEITKGVFTNAQLLKQEGYSLSLEVEEDDAHLFYTLNNERVLLSRNENGDWVGKQNEALLTTNELVNIAKNQPELLSNNVVTRPLMQELLFPSLAFVGGPGEISYWSVLKPAFQTLNIKMPPVLPRLSFTYLERSVEKTMNKYAISTDQAINFGVENLKSNWLASQSNPPVQQVAKQIKSAVDQAHKPLRDIATDVRSDLGELADKNLYYLHCDIEYLEDRILKAIEKKYAKELDEFNIIQNALYPDGGLQERKWNPLYWINNHGTYFIKQLAKERCSFENEHYVVHI</sequence>
<dbReference type="EC" id="6.-.-.-" evidence="2"/>
<dbReference type="EMBL" id="JBHTKJ010000024">
    <property type="protein sequence ID" value="MFD1038772.1"/>
    <property type="molecule type" value="Genomic_DNA"/>
</dbReference>
<comment type="similarity">
    <text evidence="2">Belongs to the BshC family.</text>
</comment>
<dbReference type="NCBIfam" id="TIGR03998">
    <property type="entry name" value="thiol_BshC"/>
    <property type="match status" value="1"/>
</dbReference>
<keyword evidence="1 2" id="KW-0436">Ligase</keyword>
<protein>
    <recommendedName>
        <fullName evidence="2">Putative cysteine ligase BshC</fullName>
        <ecNumber evidence="2">6.-.-.-</ecNumber>
    </recommendedName>
</protein>
<name>A0ABW3LL73_9BACI</name>
<dbReference type="Pfam" id="PF10079">
    <property type="entry name" value="Rossmann-like_BshC"/>
    <property type="match status" value="1"/>
</dbReference>
<feature type="domain" description="Bacillithiol biosynthesis BshC N-terminal Rossmann-like" evidence="3">
    <location>
        <begin position="1"/>
        <end position="380"/>
    </location>
</feature>
<feature type="domain" description="Bacillithiol biosynthesis BshC C-terminal coiled-coil" evidence="4">
    <location>
        <begin position="382"/>
        <end position="540"/>
    </location>
</feature>
<keyword evidence="6" id="KW-1185">Reference proteome</keyword>
<gene>
    <name evidence="2 5" type="primary">bshC</name>
    <name evidence="5" type="ORF">ACFQ3N_10270</name>
</gene>
<dbReference type="PIRSF" id="PIRSF012535">
    <property type="entry name" value="UCP012535"/>
    <property type="match status" value="1"/>
</dbReference>
<evidence type="ECO:0000259" key="3">
    <source>
        <dbReference type="Pfam" id="PF10079"/>
    </source>
</evidence>
<dbReference type="InterPro" id="IPR011199">
    <property type="entry name" value="Bacillithiol_biosynth_BshC"/>
</dbReference>
<accession>A0ABW3LL73</accession>
<dbReference type="HAMAP" id="MF_01867">
    <property type="entry name" value="BshC"/>
    <property type="match status" value="1"/>
</dbReference>
<evidence type="ECO:0000256" key="1">
    <source>
        <dbReference type="ARBA" id="ARBA00022598"/>
    </source>
</evidence>
<evidence type="ECO:0000259" key="4">
    <source>
        <dbReference type="Pfam" id="PF24850"/>
    </source>
</evidence>
<evidence type="ECO:0000256" key="2">
    <source>
        <dbReference type="HAMAP-Rule" id="MF_01867"/>
    </source>
</evidence>
<dbReference type="InterPro" id="IPR055399">
    <property type="entry name" value="CC_BshC"/>
</dbReference>
<reference evidence="6" key="1">
    <citation type="journal article" date="2019" name="Int. J. Syst. Evol. Microbiol.">
        <title>The Global Catalogue of Microorganisms (GCM) 10K type strain sequencing project: providing services to taxonomists for standard genome sequencing and annotation.</title>
        <authorList>
            <consortium name="The Broad Institute Genomics Platform"/>
            <consortium name="The Broad Institute Genome Sequencing Center for Infectious Disease"/>
            <person name="Wu L."/>
            <person name="Ma J."/>
        </authorList>
    </citation>
    <scope>NUCLEOTIDE SEQUENCE [LARGE SCALE GENOMIC DNA]</scope>
    <source>
        <strain evidence="6">CCUG 56754</strain>
    </source>
</reference>
<proteinExistence type="inferred from homology"/>